<keyword evidence="1" id="KW-0805">Transcription regulation</keyword>
<dbReference type="PROSITE" id="PS00622">
    <property type="entry name" value="HTH_LUXR_1"/>
    <property type="match status" value="1"/>
</dbReference>
<feature type="compositionally biased region" description="Basic residues" evidence="4">
    <location>
        <begin position="35"/>
        <end position="45"/>
    </location>
</feature>
<dbReference type="AlphaFoldDB" id="F5XTN9"/>
<reference evidence="6 7" key="1">
    <citation type="submission" date="2011-05" db="EMBL/GenBank/DDBJ databases">
        <title>Whole genome sequence of Microlunatus phosphovorus NM-1.</title>
        <authorList>
            <person name="Hosoyama A."/>
            <person name="Sasaki K."/>
            <person name="Harada T."/>
            <person name="Igarashi R."/>
            <person name="Kawakoshi A."/>
            <person name="Sasagawa M."/>
            <person name="Fukada J."/>
            <person name="Nakamura S."/>
            <person name="Katano Y."/>
            <person name="Hanada S."/>
            <person name="Kamagata Y."/>
            <person name="Nakamura N."/>
            <person name="Yamazaki S."/>
            <person name="Fujita N."/>
        </authorList>
    </citation>
    <scope>NUCLEOTIDE SEQUENCE [LARGE SCALE GENOMIC DNA]</scope>
    <source>
        <strain evidence="7">ATCC 700054 / DSM 10555 / JCM 9379 / NBRC 101784 / NCIMB 13414 / VKM Ac-1990 / NM-1</strain>
    </source>
</reference>
<dbReference type="InterPro" id="IPR000792">
    <property type="entry name" value="Tscrpt_reg_LuxR_C"/>
</dbReference>
<sequence length="147" mass="16166">MPPSRPSECAGRARRPPGPGTVTRCSGRSRAATRGPRRRRSRCGRRTSDRRCRLIERLIDSYPSLPGPRLTDSTLADLTAREIDVLRLVASGYSNGEIAADLVVSEATVKTRVNRLLRKLELTTRVQLIVAAYECGPIRRGATSPRG</sequence>
<evidence type="ECO:0000259" key="5">
    <source>
        <dbReference type="PROSITE" id="PS50043"/>
    </source>
</evidence>
<dbReference type="SUPFAM" id="SSF46894">
    <property type="entry name" value="C-terminal effector domain of the bipartite response regulators"/>
    <property type="match status" value="1"/>
</dbReference>
<feature type="region of interest" description="Disordered" evidence="4">
    <location>
        <begin position="1"/>
        <end position="46"/>
    </location>
</feature>
<dbReference type="GO" id="GO:0003677">
    <property type="term" value="F:DNA binding"/>
    <property type="evidence" value="ECO:0007669"/>
    <property type="project" value="UniProtKB-KW"/>
</dbReference>
<dbReference type="Proteomes" id="UP000007947">
    <property type="component" value="Chromosome"/>
</dbReference>
<dbReference type="Gene3D" id="1.10.10.10">
    <property type="entry name" value="Winged helix-like DNA-binding domain superfamily/Winged helix DNA-binding domain"/>
    <property type="match status" value="1"/>
</dbReference>
<evidence type="ECO:0000256" key="1">
    <source>
        <dbReference type="ARBA" id="ARBA00023015"/>
    </source>
</evidence>
<evidence type="ECO:0000256" key="2">
    <source>
        <dbReference type="ARBA" id="ARBA00023125"/>
    </source>
</evidence>
<keyword evidence="2" id="KW-0238">DNA-binding</keyword>
<gene>
    <name evidence="6" type="ordered locus">MLP_44740</name>
</gene>
<feature type="domain" description="HTH luxR-type" evidence="5">
    <location>
        <begin position="71"/>
        <end position="136"/>
    </location>
</feature>
<name>F5XTN9_MICPN</name>
<protein>
    <submittedName>
        <fullName evidence="6">Putative LuxR family transcriptional regulator</fullName>
    </submittedName>
</protein>
<dbReference type="eggNOG" id="COG2197">
    <property type="taxonomic scope" value="Bacteria"/>
</dbReference>
<dbReference type="InterPro" id="IPR016032">
    <property type="entry name" value="Sig_transdc_resp-reg_C-effctor"/>
</dbReference>
<dbReference type="CDD" id="cd06170">
    <property type="entry name" value="LuxR_C_like"/>
    <property type="match status" value="1"/>
</dbReference>
<keyword evidence="7" id="KW-1185">Reference proteome</keyword>
<dbReference type="HOGENOM" id="CLU_1765910_0_0_11"/>
<dbReference type="STRING" id="1032480.MLP_44740"/>
<dbReference type="PROSITE" id="PS50043">
    <property type="entry name" value="HTH_LUXR_2"/>
    <property type="match status" value="1"/>
</dbReference>
<evidence type="ECO:0000313" key="6">
    <source>
        <dbReference type="EMBL" id="BAK37488.1"/>
    </source>
</evidence>
<dbReference type="PANTHER" id="PTHR44688:SF16">
    <property type="entry name" value="DNA-BINDING TRANSCRIPTIONAL ACTIVATOR DEVR_DOSR"/>
    <property type="match status" value="1"/>
</dbReference>
<keyword evidence="3" id="KW-0804">Transcription</keyword>
<dbReference type="EMBL" id="AP012204">
    <property type="protein sequence ID" value="BAK37488.1"/>
    <property type="molecule type" value="Genomic_DNA"/>
</dbReference>
<evidence type="ECO:0000313" key="7">
    <source>
        <dbReference type="Proteomes" id="UP000007947"/>
    </source>
</evidence>
<evidence type="ECO:0000256" key="3">
    <source>
        <dbReference type="ARBA" id="ARBA00023163"/>
    </source>
</evidence>
<evidence type="ECO:0000256" key="4">
    <source>
        <dbReference type="SAM" id="MobiDB-lite"/>
    </source>
</evidence>
<dbReference type="SMART" id="SM00421">
    <property type="entry name" value="HTH_LUXR"/>
    <property type="match status" value="1"/>
</dbReference>
<dbReference type="KEGG" id="mph:MLP_44740"/>
<proteinExistence type="predicted"/>
<dbReference type="GO" id="GO:0006355">
    <property type="term" value="P:regulation of DNA-templated transcription"/>
    <property type="evidence" value="ECO:0007669"/>
    <property type="project" value="InterPro"/>
</dbReference>
<dbReference type="PRINTS" id="PR00038">
    <property type="entry name" value="HTHLUXR"/>
</dbReference>
<accession>F5XTN9</accession>
<organism evidence="6 7">
    <name type="scientific">Microlunatus phosphovorus (strain ATCC 700054 / DSM 10555 / JCM 9379 / NBRC 101784 / NCIMB 13414 / VKM Ac-1990 / NM-1)</name>
    <dbReference type="NCBI Taxonomy" id="1032480"/>
    <lineage>
        <taxon>Bacteria</taxon>
        <taxon>Bacillati</taxon>
        <taxon>Actinomycetota</taxon>
        <taxon>Actinomycetes</taxon>
        <taxon>Propionibacteriales</taxon>
        <taxon>Propionibacteriaceae</taxon>
        <taxon>Microlunatus</taxon>
    </lineage>
</organism>
<dbReference type="PANTHER" id="PTHR44688">
    <property type="entry name" value="DNA-BINDING TRANSCRIPTIONAL ACTIVATOR DEVR_DOSR"/>
    <property type="match status" value="1"/>
</dbReference>
<dbReference type="InterPro" id="IPR036388">
    <property type="entry name" value="WH-like_DNA-bd_sf"/>
</dbReference>
<dbReference type="Pfam" id="PF00196">
    <property type="entry name" value="GerE"/>
    <property type="match status" value="1"/>
</dbReference>